<name>A0A0D0Q9A9_9BACL</name>
<dbReference type="RefSeq" id="WP_052585016.1">
    <property type="nucleotide sequence ID" value="NZ_JXTH01000020.1"/>
</dbReference>
<evidence type="ECO:0000256" key="1">
    <source>
        <dbReference type="ARBA" id="ARBA00006865"/>
    </source>
</evidence>
<keyword evidence="3" id="KW-0326">Glycosidase</keyword>
<dbReference type="InterPro" id="IPR013320">
    <property type="entry name" value="ConA-like_dom_sf"/>
</dbReference>
<dbReference type="CDD" id="cd08023">
    <property type="entry name" value="GH16_laminarinase_like"/>
    <property type="match status" value="1"/>
</dbReference>
<comment type="caution">
    <text evidence="3">The sequence shown here is derived from an EMBL/GenBank/DDBJ whole genome shotgun (WGS) entry which is preliminary data.</text>
</comment>
<organism evidence="3 4">
    <name type="scientific">Anoxybacillus thermarum</name>
    <dbReference type="NCBI Taxonomy" id="404937"/>
    <lineage>
        <taxon>Bacteria</taxon>
        <taxon>Bacillati</taxon>
        <taxon>Bacillota</taxon>
        <taxon>Bacilli</taxon>
        <taxon>Bacillales</taxon>
        <taxon>Anoxybacillaceae</taxon>
        <taxon>Anoxybacillus</taxon>
    </lineage>
</organism>
<dbReference type="InterPro" id="IPR000757">
    <property type="entry name" value="Beta-glucanase-like"/>
</dbReference>
<dbReference type="Pfam" id="PF00722">
    <property type="entry name" value="Glyco_hydro_16"/>
    <property type="match status" value="1"/>
</dbReference>
<gene>
    <name evidence="3" type="ORF">LH47_01302</name>
</gene>
<reference evidence="3 4" key="1">
    <citation type="submission" date="2015-01" db="EMBL/GenBank/DDBJ databases">
        <title>Draft genome of Anoxybacillus thermarum strain AF/04.</title>
        <authorList>
            <person name="Poli A."/>
            <person name="Nicolaus B."/>
            <person name="Chan K.-G."/>
            <person name="Kahar U.M."/>
            <person name="Yaakob A.S."/>
            <person name="Chan C.S."/>
            <person name="Goh K.M."/>
        </authorList>
    </citation>
    <scope>NUCLEOTIDE SEQUENCE [LARGE SCALE GENOMIC DNA]</scope>
    <source>
        <strain evidence="3 4">AF/04</strain>
    </source>
</reference>
<dbReference type="PATRIC" id="fig|404937.3.peg.1369"/>
<dbReference type="PANTHER" id="PTHR10963">
    <property type="entry name" value="GLYCOSYL HYDROLASE-RELATED"/>
    <property type="match status" value="1"/>
</dbReference>
<comment type="similarity">
    <text evidence="1">Belongs to the glycosyl hydrolase 16 family.</text>
</comment>
<dbReference type="PANTHER" id="PTHR10963:SF55">
    <property type="entry name" value="GLYCOSIDE HYDROLASE FAMILY 16 PROTEIN"/>
    <property type="match status" value="1"/>
</dbReference>
<dbReference type="PROSITE" id="PS51762">
    <property type="entry name" value="GH16_2"/>
    <property type="match status" value="1"/>
</dbReference>
<dbReference type="Gene3D" id="2.60.120.200">
    <property type="match status" value="1"/>
</dbReference>
<dbReference type="EC" id="3.2.1.39" evidence="3"/>
<evidence type="ECO:0000313" key="4">
    <source>
        <dbReference type="Proteomes" id="UP000032102"/>
    </source>
</evidence>
<evidence type="ECO:0000259" key="2">
    <source>
        <dbReference type="PROSITE" id="PS51762"/>
    </source>
</evidence>
<accession>A0A0D0Q9A9</accession>
<dbReference type="GO" id="GO:0042973">
    <property type="term" value="F:glucan endo-1,3-beta-D-glucosidase activity"/>
    <property type="evidence" value="ECO:0007669"/>
    <property type="project" value="UniProtKB-EC"/>
</dbReference>
<keyword evidence="4" id="KW-1185">Reference proteome</keyword>
<keyword evidence="3" id="KW-0378">Hydrolase</keyword>
<dbReference type="SUPFAM" id="SSF49899">
    <property type="entry name" value="Concanavalin A-like lectins/glucanases"/>
    <property type="match status" value="1"/>
</dbReference>
<dbReference type="InterPro" id="IPR050546">
    <property type="entry name" value="Glycosyl_Hydrlase_16"/>
</dbReference>
<dbReference type="AlphaFoldDB" id="A0A0D0Q9A9"/>
<dbReference type="GO" id="GO:0005975">
    <property type="term" value="P:carbohydrate metabolic process"/>
    <property type="evidence" value="ECO:0007669"/>
    <property type="project" value="InterPro"/>
</dbReference>
<feature type="domain" description="GH16" evidence="2">
    <location>
        <begin position="34"/>
        <end position="295"/>
    </location>
</feature>
<dbReference type="EMBL" id="JXTH01000020">
    <property type="protein sequence ID" value="KIQ94573.1"/>
    <property type="molecule type" value="Genomic_DNA"/>
</dbReference>
<dbReference type="Proteomes" id="UP000032102">
    <property type="component" value="Unassembled WGS sequence"/>
</dbReference>
<protein>
    <submittedName>
        <fullName evidence="3">Glucan endo-1,3-beta-glucosidase A1</fullName>
        <ecNumber evidence="3">3.2.1.39</ecNumber>
    </submittedName>
</protein>
<sequence length="303" mass="34596">MKGVLYGGVLFLTVAGIIFLIDIEEKNIIESQTNSEWNLVWEDEFDGDQLDTSKWNYDIGNGFTTDDGTYVSGWGNQELQFYQKENVSVKDGKLIIEARKESVSDDHGVYNYTSGKIHTKGKFSQKYGKFEAKIKLPEGKGYWPAFWMMPEKDVYGGWAASGEIDIMEAGGSNPTKIGGAIHYGSQWPNNTYTAKDYHFPDGQSITEFNTYTVEWEPGEIRWYVNGQLFQKLNNWYSINSMNGEKFTYPAPFDQPFYLILNLAVGGWYDGEPDKNNVFPARMEVEYVKVYEKAEYHHASDSSS</sequence>
<proteinExistence type="inferred from homology"/>
<evidence type="ECO:0000313" key="3">
    <source>
        <dbReference type="EMBL" id="KIQ94573.1"/>
    </source>
</evidence>